<keyword evidence="1 3" id="KW-0238">DNA-binding</keyword>
<dbReference type="Pfam" id="PF03221">
    <property type="entry name" value="HTH_Tnp_Tc5"/>
    <property type="match status" value="1"/>
</dbReference>
<dbReference type="InterPro" id="IPR006600">
    <property type="entry name" value="HTH_CenpB_DNA-bd_dom"/>
</dbReference>
<dbReference type="InterPro" id="IPR009057">
    <property type="entry name" value="Homeodomain-like_sf"/>
</dbReference>
<dbReference type="PROSITE" id="PS50960">
    <property type="entry name" value="HTH_PSQ"/>
    <property type="match status" value="1"/>
</dbReference>
<comment type="subcellular location">
    <subcellularLocation>
        <location evidence="3">Nucleus</location>
    </subcellularLocation>
</comment>
<keyword evidence="7" id="KW-1185">Reference proteome</keyword>
<evidence type="ECO:0000313" key="7">
    <source>
        <dbReference type="Proteomes" id="UP001634394"/>
    </source>
</evidence>
<dbReference type="GO" id="GO:0005634">
    <property type="term" value="C:nucleus"/>
    <property type="evidence" value="ECO:0007669"/>
    <property type="project" value="UniProtKB-SubCell"/>
</dbReference>
<dbReference type="InterPro" id="IPR007889">
    <property type="entry name" value="HTH_Psq"/>
</dbReference>
<evidence type="ECO:0000259" key="4">
    <source>
        <dbReference type="PROSITE" id="PS50960"/>
    </source>
</evidence>
<dbReference type="InterPro" id="IPR050863">
    <property type="entry name" value="CenT-Element_Derived"/>
</dbReference>
<comment type="caution">
    <text evidence="6">The sequence shown here is derived from an EMBL/GenBank/DDBJ whole genome shotgun (WGS) entry which is preliminary data.</text>
</comment>
<dbReference type="SMART" id="SM00674">
    <property type="entry name" value="CENPB"/>
    <property type="match status" value="1"/>
</dbReference>
<accession>A0ABD3WRT0</accession>
<evidence type="ECO:0000256" key="2">
    <source>
        <dbReference type="ARBA" id="ARBA00023242"/>
    </source>
</evidence>
<dbReference type="Pfam" id="PF04218">
    <property type="entry name" value="CENP-B_N"/>
    <property type="match status" value="1"/>
</dbReference>
<dbReference type="SUPFAM" id="SSF46689">
    <property type="entry name" value="Homeodomain-like"/>
    <property type="match status" value="2"/>
</dbReference>
<dbReference type="PANTHER" id="PTHR19303">
    <property type="entry name" value="TRANSPOSON"/>
    <property type="match status" value="1"/>
</dbReference>
<evidence type="ECO:0000313" key="6">
    <source>
        <dbReference type="EMBL" id="KAL3876210.1"/>
    </source>
</evidence>
<reference evidence="6 7" key="1">
    <citation type="submission" date="2024-11" db="EMBL/GenBank/DDBJ databases">
        <title>Chromosome-level genome assembly of the freshwater bivalve Anodonta woodiana.</title>
        <authorList>
            <person name="Chen X."/>
        </authorList>
    </citation>
    <scope>NUCLEOTIDE SEQUENCE [LARGE SCALE GENOMIC DNA]</scope>
    <source>
        <strain evidence="6">MN2024</strain>
        <tissue evidence="6">Gills</tissue>
    </source>
</reference>
<name>A0ABD3WRT0_SINWO</name>
<gene>
    <name evidence="6" type="ORF">ACJMK2_034080</name>
</gene>
<dbReference type="Proteomes" id="UP001634394">
    <property type="component" value="Unassembled WGS sequence"/>
</dbReference>
<dbReference type="PROSITE" id="PS51253">
    <property type="entry name" value="HTH_CENPB"/>
    <property type="match status" value="1"/>
</dbReference>
<sequence length="256" mass="29272">MSTKRKLSLSTPQPAKKERKAIDLDTKMKVIKQYEGGKKVNAIARDTKLSHSTVSTILKDKERIREAVKGSAPMRSTVITKQRSGHIHEMEKLLYIWKEEQIQKQTPLSLFTVQMKAGSLFETLKERAGEDDSQEFVASTGWFQRFKKRFQMHSVRVTGEAASADEEGARKFVDSLDKLIKDEGYLAEQIFNVDETGLFWKRMPARTYIHKEAKSMSGFKAYKDRLTLLLGGNIAGFKLKPFLIYRSENPACIQKC</sequence>
<dbReference type="GO" id="GO:0003677">
    <property type="term" value="F:DNA binding"/>
    <property type="evidence" value="ECO:0007669"/>
    <property type="project" value="UniProtKB-UniRule"/>
</dbReference>
<evidence type="ECO:0000256" key="3">
    <source>
        <dbReference type="PROSITE-ProRule" id="PRU00320"/>
    </source>
</evidence>
<dbReference type="Gene3D" id="1.10.10.60">
    <property type="entry name" value="Homeodomain-like"/>
    <property type="match status" value="2"/>
</dbReference>
<feature type="DNA-binding region" description="H-T-H motif" evidence="3">
    <location>
        <begin position="40"/>
        <end position="60"/>
    </location>
</feature>
<evidence type="ECO:0000256" key="1">
    <source>
        <dbReference type="ARBA" id="ARBA00023125"/>
    </source>
</evidence>
<dbReference type="EMBL" id="JBJQND010000005">
    <property type="protein sequence ID" value="KAL3876210.1"/>
    <property type="molecule type" value="Genomic_DNA"/>
</dbReference>
<organism evidence="6 7">
    <name type="scientific">Sinanodonta woodiana</name>
    <name type="common">Chinese pond mussel</name>
    <name type="synonym">Anodonta woodiana</name>
    <dbReference type="NCBI Taxonomy" id="1069815"/>
    <lineage>
        <taxon>Eukaryota</taxon>
        <taxon>Metazoa</taxon>
        <taxon>Spiralia</taxon>
        <taxon>Lophotrochozoa</taxon>
        <taxon>Mollusca</taxon>
        <taxon>Bivalvia</taxon>
        <taxon>Autobranchia</taxon>
        <taxon>Heteroconchia</taxon>
        <taxon>Palaeoheterodonta</taxon>
        <taxon>Unionida</taxon>
        <taxon>Unionoidea</taxon>
        <taxon>Unionidae</taxon>
        <taxon>Unioninae</taxon>
        <taxon>Sinanodonta</taxon>
    </lineage>
</organism>
<feature type="domain" description="HTH psq-type" evidence="4">
    <location>
        <begin position="13"/>
        <end position="64"/>
    </location>
</feature>
<dbReference type="AlphaFoldDB" id="A0ABD3WRT0"/>
<keyword evidence="2 3" id="KW-0539">Nucleus</keyword>
<evidence type="ECO:0000259" key="5">
    <source>
        <dbReference type="PROSITE" id="PS51253"/>
    </source>
</evidence>
<dbReference type="PANTHER" id="PTHR19303:SF26">
    <property type="entry name" value="TIGGER TRANSPOSABLE ELEMENT-DERIVED PROTEIN 1"/>
    <property type="match status" value="1"/>
</dbReference>
<feature type="domain" description="HTH CENPB-type" evidence="5">
    <location>
        <begin position="78"/>
        <end position="156"/>
    </location>
</feature>
<protein>
    <submittedName>
        <fullName evidence="6">Uncharacterized protein</fullName>
    </submittedName>
</protein>
<proteinExistence type="predicted"/>